<evidence type="ECO:0000313" key="4">
    <source>
        <dbReference type="Proteomes" id="UP001334084"/>
    </source>
</evidence>
<dbReference type="RefSeq" id="XP_065329320.1">
    <property type="nucleotide sequence ID" value="XM_065473248.1"/>
</dbReference>
<dbReference type="Proteomes" id="UP001334084">
    <property type="component" value="Chromosome 4"/>
</dbReference>
<reference evidence="3" key="1">
    <citation type="journal article" date="2024" name="BMC Genomics">
        <title>Functional annotation of a divergent genome using sequence and structure-based similarity.</title>
        <authorList>
            <person name="Svedberg D."/>
            <person name="Winiger R.R."/>
            <person name="Berg A."/>
            <person name="Sharma H."/>
            <person name="Tellgren-Roth C."/>
            <person name="Debrunner-Vossbrinck B.A."/>
            <person name="Vossbrinck C.R."/>
            <person name="Barandun J."/>
        </authorList>
    </citation>
    <scope>NUCLEOTIDE SEQUENCE</scope>
    <source>
        <strain evidence="3">Illinois isolate</strain>
    </source>
</reference>
<accession>A0AAX4JB55</accession>
<feature type="signal peptide" evidence="2">
    <location>
        <begin position="1"/>
        <end position="18"/>
    </location>
</feature>
<gene>
    <name evidence="3" type="ORF">VNE69_04004</name>
</gene>
<evidence type="ECO:0000256" key="1">
    <source>
        <dbReference type="SAM" id="Phobius"/>
    </source>
</evidence>
<dbReference type="GeneID" id="90540994"/>
<protein>
    <submittedName>
        <fullName evidence="3">SP-containing membrane protein</fullName>
    </submittedName>
</protein>
<keyword evidence="1" id="KW-1133">Transmembrane helix</keyword>
<organism evidence="3 4">
    <name type="scientific">Vairimorpha necatrix</name>
    <dbReference type="NCBI Taxonomy" id="6039"/>
    <lineage>
        <taxon>Eukaryota</taxon>
        <taxon>Fungi</taxon>
        <taxon>Fungi incertae sedis</taxon>
        <taxon>Microsporidia</taxon>
        <taxon>Nosematidae</taxon>
        <taxon>Vairimorpha</taxon>
    </lineage>
</organism>
<sequence length="317" mass="37236">MICKIFLCFLFACSKVTIFVNHKENNVCDGYVGFSKEIDDYDEVKIFLSNEINILYKKIDNKQYIADIVTLVNESSLPLLPINSEEYEELRSLGSNIQKSELRDHFNDSVKYFKCSFNCNDYRHCILEYILYKAGTNTVSWAHSIILYLEEDFIYGNAYWQGKYDLKINVSRLDTIIGYLNNKCQSDSPNILSEIRNERMREKILSRDRFKKSSANGSWENMTPVLCTDPSSENRQNILEREINDHDNNITVLKKSNINTKTENDDENDFYAKYPWNCGFKSENYYKRPVNPLKYYHYAVFFVPAAISVGMYFYSNK</sequence>
<evidence type="ECO:0000313" key="3">
    <source>
        <dbReference type="EMBL" id="WUR03175.1"/>
    </source>
</evidence>
<keyword evidence="4" id="KW-1185">Reference proteome</keyword>
<keyword evidence="2" id="KW-0732">Signal</keyword>
<keyword evidence="1" id="KW-0472">Membrane</keyword>
<dbReference type="AlphaFoldDB" id="A0AAX4JB55"/>
<dbReference type="KEGG" id="vnx:VNE69_04004"/>
<feature type="chain" id="PRO_5043724540" evidence="2">
    <location>
        <begin position="19"/>
        <end position="317"/>
    </location>
</feature>
<name>A0AAX4JB55_9MICR</name>
<keyword evidence="1" id="KW-0812">Transmembrane</keyword>
<proteinExistence type="predicted"/>
<evidence type="ECO:0000256" key="2">
    <source>
        <dbReference type="SAM" id="SignalP"/>
    </source>
</evidence>
<feature type="transmembrane region" description="Helical" evidence="1">
    <location>
        <begin position="295"/>
        <end position="314"/>
    </location>
</feature>
<dbReference type="EMBL" id="CP142729">
    <property type="protein sequence ID" value="WUR03175.1"/>
    <property type="molecule type" value="Genomic_DNA"/>
</dbReference>